<feature type="domain" description="Polysaccharide lyase family 8 C-terminal" evidence="7">
    <location>
        <begin position="684"/>
        <end position="747"/>
    </location>
</feature>
<keyword evidence="3 9" id="KW-0456">Lyase</keyword>
<dbReference type="SUPFAM" id="SSF74650">
    <property type="entry name" value="Galactose mutarotase-like"/>
    <property type="match status" value="1"/>
</dbReference>
<evidence type="ECO:0000256" key="5">
    <source>
        <dbReference type="SAM" id="SignalP"/>
    </source>
</evidence>
<dbReference type="GO" id="GO:0005975">
    <property type="term" value="P:carbohydrate metabolic process"/>
    <property type="evidence" value="ECO:0007669"/>
    <property type="project" value="InterPro"/>
</dbReference>
<dbReference type="EMBL" id="JAAKZV010000105">
    <property type="protein sequence ID" value="NGN66658.1"/>
    <property type="molecule type" value="Genomic_DNA"/>
</dbReference>
<dbReference type="PROSITE" id="PS51318">
    <property type="entry name" value="TAT"/>
    <property type="match status" value="1"/>
</dbReference>
<dbReference type="InterPro" id="IPR014718">
    <property type="entry name" value="GH-type_carb-bd"/>
</dbReference>
<dbReference type="Gene3D" id="1.50.10.100">
    <property type="entry name" value="Chondroitin AC/alginate lyase"/>
    <property type="match status" value="1"/>
</dbReference>
<dbReference type="SUPFAM" id="SSF49863">
    <property type="entry name" value="Hyaluronate lyase-like, C-terminal domain"/>
    <property type="match status" value="1"/>
</dbReference>
<dbReference type="InterPro" id="IPR038970">
    <property type="entry name" value="Lyase_8"/>
</dbReference>
<dbReference type="Pfam" id="PF02884">
    <property type="entry name" value="Lyase_8_C"/>
    <property type="match status" value="1"/>
</dbReference>
<keyword evidence="2 5" id="KW-0732">Signal</keyword>
<reference evidence="9 10" key="1">
    <citation type="submission" date="2020-02" db="EMBL/GenBank/DDBJ databases">
        <title>Whole-genome analyses of novel actinobacteria.</title>
        <authorList>
            <person name="Sahin N."/>
        </authorList>
    </citation>
    <scope>NUCLEOTIDE SEQUENCE [LARGE SCALE GENOMIC DNA]</scope>
    <source>
        <strain evidence="9 10">A7024</strain>
    </source>
</reference>
<gene>
    <name evidence="9" type="ORF">G5C51_22480</name>
</gene>
<feature type="domain" description="Polysaccharide lyase family 8 central" evidence="6">
    <location>
        <begin position="405"/>
        <end position="670"/>
    </location>
</feature>
<evidence type="ECO:0000313" key="9">
    <source>
        <dbReference type="EMBL" id="NGN66658.1"/>
    </source>
</evidence>
<evidence type="ECO:0000256" key="1">
    <source>
        <dbReference type="ARBA" id="ARBA00006699"/>
    </source>
</evidence>
<comment type="similarity">
    <text evidence="1">Belongs to the polysaccharide lyase 8 family.</text>
</comment>
<organism evidence="9 10">
    <name type="scientific">Streptomyces coryli</name>
    <dbReference type="NCBI Taxonomy" id="1128680"/>
    <lineage>
        <taxon>Bacteria</taxon>
        <taxon>Bacillati</taxon>
        <taxon>Actinomycetota</taxon>
        <taxon>Actinomycetes</taxon>
        <taxon>Kitasatosporales</taxon>
        <taxon>Streptomycetaceae</taxon>
        <taxon>Streptomyces</taxon>
    </lineage>
</organism>
<dbReference type="Gene3D" id="2.70.98.10">
    <property type="match status" value="1"/>
</dbReference>
<dbReference type="Pfam" id="PF08124">
    <property type="entry name" value="Lyase_8_N"/>
    <property type="match status" value="1"/>
</dbReference>
<dbReference type="Proteomes" id="UP000481583">
    <property type="component" value="Unassembled WGS sequence"/>
</dbReference>
<proteinExistence type="inferred from homology"/>
<feature type="chain" id="PRO_5039651496" evidence="5">
    <location>
        <begin position="25"/>
        <end position="795"/>
    </location>
</feature>
<evidence type="ECO:0000256" key="3">
    <source>
        <dbReference type="ARBA" id="ARBA00023239"/>
    </source>
</evidence>
<dbReference type="GO" id="GO:0005576">
    <property type="term" value="C:extracellular region"/>
    <property type="evidence" value="ECO:0007669"/>
    <property type="project" value="InterPro"/>
</dbReference>
<keyword evidence="10" id="KW-1185">Reference proteome</keyword>
<dbReference type="GO" id="GO:0016837">
    <property type="term" value="F:carbon-oxygen lyase activity, acting on polysaccharides"/>
    <property type="evidence" value="ECO:0007669"/>
    <property type="project" value="UniProtKB-ARBA"/>
</dbReference>
<dbReference type="Gene3D" id="2.60.220.10">
    <property type="entry name" value="Polysaccharide lyase family 8-like, C-terminal"/>
    <property type="match status" value="1"/>
</dbReference>
<dbReference type="InterPro" id="IPR008929">
    <property type="entry name" value="Chondroitin_lyas"/>
</dbReference>
<name>A0A6G4U5J6_9ACTN</name>
<feature type="domain" description="Polysaccharide lyase 8 N-terminal alpha-helical" evidence="8">
    <location>
        <begin position="59"/>
        <end position="364"/>
    </location>
</feature>
<dbReference type="Pfam" id="PF02278">
    <property type="entry name" value="Lyase_8"/>
    <property type="match status" value="1"/>
</dbReference>
<dbReference type="InterPro" id="IPR011013">
    <property type="entry name" value="Gal_mutarotase_sf_dom"/>
</dbReference>
<evidence type="ECO:0000259" key="8">
    <source>
        <dbReference type="Pfam" id="PF08124"/>
    </source>
</evidence>
<dbReference type="GO" id="GO:0030246">
    <property type="term" value="F:carbohydrate binding"/>
    <property type="evidence" value="ECO:0007669"/>
    <property type="project" value="InterPro"/>
</dbReference>
<protein>
    <submittedName>
        <fullName evidence="9">Polysaccharide lyase 8 family protein</fullName>
    </submittedName>
</protein>
<evidence type="ECO:0000256" key="2">
    <source>
        <dbReference type="ARBA" id="ARBA00022729"/>
    </source>
</evidence>
<accession>A0A6G4U5J6</accession>
<dbReference type="InterPro" id="IPR006311">
    <property type="entry name" value="TAT_signal"/>
</dbReference>
<feature type="active site" evidence="4">
    <location>
        <position position="270"/>
    </location>
</feature>
<sequence>MTVRNARLPRRGFLALAGSSALLAGLPPWMARADAGALAASADFAAARGTLREILTGGAPDLTDALVQKAIAALDTSADALLARIDRRADRDRVFTDLPLDAATMRTTYELLRDLGLAYATPGTARHGDASLAADIVAGLRLTHDRIYHAGGERPGNWWFWVIGGPRALLWAASLVGEALPAADLADYSAAVKFYVPDPGTLDPVEWVGSNGSDVCEISILDGILTDDAGRITRGVQALAPILPLVTKSDGFYADGSYIGHSIFAYTGSYGLAQLGGLARLFALLADTPWAIAHPAREQFFGTVDTSFAPVIHNGALMDAVRGRAISVQSLDDRVAGYQAMEHILRLAQGVDDRTAVRWRALVKGWVTRDSGPELLPSAPLSRLALFQQTLKDDAVAPAPHRPEHRQFAVMARTVHRRPEWTYAISMAGRRIGYYEQINDQNKRGWHTGAGMTYLYDDDATQFSDAFWPTVDAYRLPGTTTDTTPLAVGAGERTVPNTSWVGGVTSPGGTYGMTGMAIRGITAAGATQVQARKAWFCLDQQVIALGAAITGGGTDGHPVVTTIENRNLHASGTHRLTVDGIAQPSTLGWTGEFQKARWAHLEGVGGYVFPGGATVHAEREARTDSWSSIDTGSAGGTTEKFTRRYATLWFDHGVEPENATYAYALLPGASAQRTAQAAAAPQAEIVANSPTTQAIRLLNRDVTMAGFFAPGSAAGITVTAPVAVIVEASGDGVLAIAVADPTRATAPIKITIDRRTTKVIAADPELTVTAGPTTTLTANLTATVGSTRTARLRLA</sequence>
<dbReference type="SUPFAM" id="SSF48230">
    <property type="entry name" value="Chondroitin AC/alginate lyase"/>
    <property type="match status" value="1"/>
</dbReference>
<dbReference type="RefSeq" id="WP_165239969.1">
    <property type="nucleotide sequence ID" value="NZ_JAAKZV010000105.1"/>
</dbReference>
<dbReference type="AlphaFoldDB" id="A0A6G4U5J6"/>
<dbReference type="PANTHER" id="PTHR38481">
    <property type="entry name" value="HYALURONATE LYASE"/>
    <property type="match status" value="1"/>
</dbReference>
<dbReference type="InterPro" id="IPR003159">
    <property type="entry name" value="Lyase_8_central_dom"/>
</dbReference>
<feature type="active site" evidence="4">
    <location>
        <position position="324"/>
    </location>
</feature>
<evidence type="ECO:0000259" key="7">
    <source>
        <dbReference type="Pfam" id="PF02884"/>
    </source>
</evidence>
<evidence type="ECO:0000259" key="6">
    <source>
        <dbReference type="Pfam" id="PF02278"/>
    </source>
</evidence>
<evidence type="ECO:0000313" key="10">
    <source>
        <dbReference type="Proteomes" id="UP000481583"/>
    </source>
</evidence>
<evidence type="ECO:0000256" key="4">
    <source>
        <dbReference type="PIRSR" id="PIRSR638970-1"/>
    </source>
</evidence>
<dbReference type="InterPro" id="IPR004103">
    <property type="entry name" value="Lyase_8_C"/>
</dbReference>
<dbReference type="InterPro" id="IPR012970">
    <property type="entry name" value="Lyase_8_alpha_N"/>
</dbReference>
<feature type="signal peptide" evidence="5">
    <location>
        <begin position="1"/>
        <end position="24"/>
    </location>
</feature>
<comment type="caution">
    <text evidence="9">The sequence shown here is derived from an EMBL/GenBank/DDBJ whole genome shotgun (WGS) entry which is preliminary data.</text>
</comment>
<feature type="active site" evidence="4">
    <location>
        <position position="261"/>
    </location>
</feature>
<dbReference type="PANTHER" id="PTHR38481:SF1">
    <property type="entry name" value="HYALURONATE LYASE"/>
    <property type="match status" value="1"/>
</dbReference>
<dbReference type="InterPro" id="IPR011071">
    <property type="entry name" value="Lyase_8-like_C"/>
</dbReference>
<dbReference type="CDD" id="cd01083">
    <property type="entry name" value="GAG_Lyase"/>
    <property type="match status" value="1"/>
</dbReference>